<keyword evidence="2 4" id="KW-0238">DNA-binding</keyword>
<feature type="compositionally biased region" description="Basic and acidic residues" evidence="5">
    <location>
        <begin position="11"/>
        <end position="23"/>
    </location>
</feature>
<dbReference type="PANTHER" id="PTHR30055">
    <property type="entry name" value="HTH-TYPE TRANSCRIPTIONAL REGULATOR RUTR"/>
    <property type="match status" value="1"/>
</dbReference>
<dbReference type="PRINTS" id="PR00455">
    <property type="entry name" value="HTHTETR"/>
</dbReference>
<dbReference type="SUPFAM" id="SSF48498">
    <property type="entry name" value="Tetracyclin repressor-like, C-terminal domain"/>
    <property type="match status" value="1"/>
</dbReference>
<dbReference type="InterPro" id="IPR036271">
    <property type="entry name" value="Tet_transcr_reg_TetR-rel_C_sf"/>
</dbReference>
<dbReference type="Gene3D" id="1.10.357.10">
    <property type="entry name" value="Tetracycline Repressor, domain 2"/>
    <property type="match status" value="1"/>
</dbReference>
<dbReference type="PROSITE" id="PS01081">
    <property type="entry name" value="HTH_TETR_1"/>
    <property type="match status" value="1"/>
</dbReference>
<dbReference type="InterPro" id="IPR039536">
    <property type="entry name" value="TetR_C_Proteobacteria"/>
</dbReference>
<dbReference type="PROSITE" id="PS50977">
    <property type="entry name" value="HTH_TETR_2"/>
    <property type="match status" value="1"/>
</dbReference>
<organism evidence="7 8">
    <name type="scientific">Xanthomonas campestris pv. phaseoli</name>
    <dbReference type="NCBI Taxonomy" id="317013"/>
    <lineage>
        <taxon>Bacteria</taxon>
        <taxon>Pseudomonadati</taxon>
        <taxon>Pseudomonadota</taxon>
        <taxon>Gammaproteobacteria</taxon>
        <taxon>Lysobacterales</taxon>
        <taxon>Lysobacteraceae</taxon>
        <taxon>Xanthomonas</taxon>
    </lineage>
</organism>
<reference evidence="7 8" key="1">
    <citation type="submission" date="2017-10" db="EMBL/GenBank/DDBJ databases">
        <authorList>
            <person name="Regsiter A."/>
            <person name="William W."/>
        </authorList>
    </citation>
    <scope>NUCLEOTIDE SEQUENCE [LARGE SCALE GENOMIC DNA]</scope>
    <source>
        <strain evidence="7 8">CFBP6991</strain>
    </source>
</reference>
<dbReference type="InterPro" id="IPR050109">
    <property type="entry name" value="HTH-type_TetR-like_transc_reg"/>
</dbReference>
<sequence>MAGCKPLRPLPPRDRQWSRRVDDDAPPIARAPHDKRGAILAAARVLFQQHGFDRTSMDTIAERAMVSKATVYAHFASKEVLFRTTLEALAQASPNRWTALLALQGPLEQRLTAVADAVLRVSASSMREDVAYGLVRPPLLPSQMREEMWTLCFERYDTMMRALLAREVQRGALVIDNVPDASVHFFGLMTGRPATAAACDDAPDARSVQLDAYVSGAVALFLRAYRPDAVVPGGDSKREVPSEF</sequence>
<evidence type="ECO:0000256" key="1">
    <source>
        <dbReference type="ARBA" id="ARBA00023015"/>
    </source>
</evidence>
<dbReference type="Pfam" id="PF14246">
    <property type="entry name" value="TetR_C_7"/>
    <property type="match status" value="1"/>
</dbReference>
<feature type="region of interest" description="Disordered" evidence="5">
    <location>
        <begin position="1"/>
        <end position="30"/>
    </location>
</feature>
<evidence type="ECO:0000256" key="5">
    <source>
        <dbReference type="SAM" id="MobiDB-lite"/>
    </source>
</evidence>
<protein>
    <submittedName>
        <fullName evidence="7">Transcriptional regulator</fullName>
    </submittedName>
</protein>
<dbReference type="Pfam" id="PF00440">
    <property type="entry name" value="TetR_N"/>
    <property type="match status" value="1"/>
</dbReference>
<dbReference type="PANTHER" id="PTHR30055:SF146">
    <property type="entry name" value="HTH-TYPE TRANSCRIPTIONAL DUAL REGULATOR CECR"/>
    <property type="match status" value="1"/>
</dbReference>
<proteinExistence type="predicted"/>
<dbReference type="AlphaFoldDB" id="A0A7Z7J1I8"/>
<keyword evidence="1" id="KW-0805">Transcription regulation</keyword>
<dbReference type="Proteomes" id="UP000234345">
    <property type="component" value="Unassembled WGS sequence"/>
</dbReference>
<comment type="caution">
    <text evidence="7">The sequence shown here is derived from an EMBL/GenBank/DDBJ whole genome shotgun (WGS) entry which is preliminary data.</text>
</comment>
<dbReference type="EMBL" id="OCZC01000062">
    <property type="protein sequence ID" value="SOO24401.1"/>
    <property type="molecule type" value="Genomic_DNA"/>
</dbReference>
<evidence type="ECO:0000259" key="6">
    <source>
        <dbReference type="PROSITE" id="PS50977"/>
    </source>
</evidence>
<gene>
    <name evidence="7" type="ORF">XFF6991_360014</name>
</gene>
<dbReference type="InterPro" id="IPR001647">
    <property type="entry name" value="HTH_TetR"/>
</dbReference>
<name>A0A7Z7J1I8_XANCH</name>
<feature type="domain" description="HTH tetR-type" evidence="6">
    <location>
        <begin position="33"/>
        <end position="93"/>
    </location>
</feature>
<evidence type="ECO:0000313" key="8">
    <source>
        <dbReference type="Proteomes" id="UP000234345"/>
    </source>
</evidence>
<dbReference type="SUPFAM" id="SSF46689">
    <property type="entry name" value="Homeodomain-like"/>
    <property type="match status" value="1"/>
</dbReference>
<accession>A0A7Z7J1I8</accession>
<feature type="DNA-binding region" description="H-T-H motif" evidence="4">
    <location>
        <begin position="56"/>
        <end position="75"/>
    </location>
</feature>
<evidence type="ECO:0000256" key="4">
    <source>
        <dbReference type="PROSITE-ProRule" id="PRU00335"/>
    </source>
</evidence>
<dbReference type="InterPro" id="IPR009057">
    <property type="entry name" value="Homeodomain-like_sf"/>
</dbReference>
<dbReference type="InterPro" id="IPR023772">
    <property type="entry name" value="DNA-bd_HTH_TetR-type_CS"/>
</dbReference>
<dbReference type="GO" id="GO:0003700">
    <property type="term" value="F:DNA-binding transcription factor activity"/>
    <property type="evidence" value="ECO:0007669"/>
    <property type="project" value="TreeGrafter"/>
</dbReference>
<evidence type="ECO:0000256" key="3">
    <source>
        <dbReference type="ARBA" id="ARBA00023163"/>
    </source>
</evidence>
<evidence type="ECO:0000313" key="7">
    <source>
        <dbReference type="EMBL" id="SOO24401.1"/>
    </source>
</evidence>
<keyword evidence="3" id="KW-0804">Transcription</keyword>
<evidence type="ECO:0000256" key="2">
    <source>
        <dbReference type="ARBA" id="ARBA00023125"/>
    </source>
</evidence>
<dbReference type="GO" id="GO:0000976">
    <property type="term" value="F:transcription cis-regulatory region binding"/>
    <property type="evidence" value="ECO:0007669"/>
    <property type="project" value="TreeGrafter"/>
</dbReference>
<dbReference type="FunFam" id="1.10.10.60:FF:000141">
    <property type="entry name" value="TetR family transcriptional regulator"/>
    <property type="match status" value="1"/>
</dbReference>